<evidence type="ECO:0000256" key="1">
    <source>
        <dbReference type="SAM" id="Phobius"/>
    </source>
</evidence>
<organism evidence="2 3">
    <name type="scientific">Roseovarius lutimaris</name>
    <dbReference type="NCBI Taxonomy" id="1005928"/>
    <lineage>
        <taxon>Bacteria</taxon>
        <taxon>Pseudomonadati</taxon>
        <taxon>Pseudomonadota</taxon>
        <taxon>Alphaproteobacteria</taxon>
        <taxon>Rhodobacterales</taxon>
        <taxon>Roseobacteraceae</taxon>
        <taxon>Roseovarius</taxon>
    </lineage>
</organism>
<sequence>MLRLGLILHLFIGSTLAGSAIIVALVMGQDTMTPILIAALLGFLIAIPATWVVTKMIYENQ</sequence>
<gene>
    <name evidence="2" type="ORF">SAMN04487859_14113</name>
</gene>
<name>A0A1I5GVW3_9RHOB</name>
<keyword evidence="1" id="KW-0472">Membrane</keyword>
<dbReference type="STRING" id="1005928.SAMN04487859_14113"/>
<dbReference type="OrthoDB" id="7510999at2"/>
<keyword evidence="1" id="KW-1133">Transmembrane helix</keyword>
<feature type="transmembrane region" description="Helical" evidence="1">
    <location>
        <begin position="35"/>
        <end position="58"/>
    </location>
</feature>
<accession>A0A1I5GVW3</accession>
<evidence type="ECO:0000313" key="3">
    <source>
        <dbReference type="Proteomes" id="UP000198599"/>
    </source>
</evidence>
<keyword evidence="1" id="KW-0812">Transmembrane</keyword>
<proteinExistence type="predicted"/>
<keyword evidence="3" id="KW-1185">Reference proteome</keyword>
<dbReference type="RefSeq" id="WP_092842359.1">
    <property type="nucleotide sequence ID" value="NZ_FOVP01000041.1"/>
</dbReference>
<evidence type="ECO:0000313" key="2">
    <source>
        <dbReference type="EMBL" id="SFO40194.1"/>
    </source>
</evidence>
<dbReference type="AlphaFoldDB" id="A0A1I5GVW3"/>
<dbReference type="EMBL" id="FOVP01000041">
    <property type="protein sequence ID" value="SFO40194.1"/>
    <property type="molecule type" value="Genomic_DNA"/>
</dbReference>
<dbReference type="Proteomes" id="UP000198599">
    <property type="component" value="Unassembled WGS sequence"/>
</dbReference>
<feature type="transmembrane region" description="Helical" evidence="1">
    <location>
        <begin position="6"/>
        <end position="28"/>
    </location>
</feature>
<reference evidence="3" key="1">
    <citation type="submission" date="2016-10" db="EMBL/GenBank/DDBJ databases">
        <authorList>
            <person name="Varghese N."/>
            <person name="Submissions S."/>
        </authorList>
    </citation>
    <scope>NUCLEOTIDE SEQUENCE [LARGE SCALE GENOMIC DNA]</scope>
    <source>
        <strain evidence="3">DSM 28463</strain>
    </source>
</reference>
<evidence type="ECO:0008006" key="4">
    <source>
        <dbReference type="Google" id="ProtNLM"/>
    </source>
</evidence>
<protein>
    <recommendedName>
        <fullName evidence="4">CTP synthetase</fullName>
    </recommendedName>
</protein>